<dbReference type="GO" id="GO:0061665">
    <property type="term" value="F:SUMO ligase activity"/>
    <property type="evidence" value="ECO:0007669"/>
    <property type="project" value="TreeGrafter"/>
</dbReference>
<name>A0AAV7Z2L2_9EUKA</name>
<comment type="caution">
    <text evidence="6">The sequence shown here is derived from an EMBL/GenBank/DDBJ whole genome shotgun (WGS) entry which is preliminary data.</text>
</comment>
<dbReference type="CDD" id="cd16650">
    <property type="entry name" value="SP-RING_PIAS-like"/>
    <property type="match status" value="1"/>
</dbReference>
<dbReference type="GO" id="GO:0016925">
    <property type="term" value="P:protein sumoylation"/>
    <property type="evidence" value="ECO:0007669"/>
    <property type="project" value="TreeGrafter"/>
</dbReference>
<evidence type="ECO:0000256" key="1">
    <source>
        <dbReference type="ARBA" id="ARBA00022723"/>
    </source>
</evidence>
<evidence type="ECO:0000256" key="4">
    <source>
        <dbReference type="PROSITE-ProRule" id="PRU00452"/>
    </source>
</evidence>
<protein>
    <submittedName>
        <fullName evidence="6">Zinc finger miz domain-containing protein</fullName>
    </submittedName>
</protein>
<keyword evidence="2 4" id="KW-0863">Zinc-finger</keyword>
<dbReference type="GO" id="GO:0008270">
    <property type="term" value="F:zinc ion binding"/>
    <property type="evidence" value="ECO:0007669"/>
    <property type="project" value="UniProtKB-KW"/>
</dbReference>
<dbReference type="Proteomes" id="UP001146793">
    <property type="component" value="Unassembled WGS sequence"/>
</dbReference>
<dbReference type="AlphaFoldDB" id="A0AAV7Z2L2"/>
<dbReference type="Pfam" id="PF02891">
    <property type="entry name" value="zf-MIZ"/>
    <property type="match status" value="1"/>
</dbReference>
<evidence type="ECO:0000313" key="7">
    <source>
        <dbReference type="Proteomes" id="UP001146793"/>
    </source>
</evidence>
<gene>
    <name evidence="6" type="ORF">M0812_18400</name>
</gene>
<dbReference type="PANTHER" id="PTHR10782:SF4">
    <property type="entry name" value="TONALLI, ISOFORM E"/>
    <property type="match status" value="1"/>
</dbReference>
<dbReference type="InterPro" id="IPR004181">
    <property type="entry name" value="Znf_MIZ"/>
</dbReference>
<accession>A0AAV7Z2L2</accession>
<dbReference type="Gene3D" id="3.30.40.10">
    <property type="entry name" value="Zinc/RING finger domain, C3HC4 (zinc finger)"/>
    <property type="match status" value="1"/>
</dbReference>
<dbReference type="PROSITE" id="PS51044">
    <property type="entry name" value="ZF_SP_RING"/>
    <property type="match status" value="1"/>
</dbReference>
<keyword evidence="1" id="KW-0479">Metal-binding</keyword>
<sequence length="432" mass="51395">MKKTNNPRMEKSEHSLDSKIKKLQKNEKRKLYLHLKEYYHERKNVCYQTITKILFGDSLLLRPQYPPMIGPGIVSDQKSLQFIVPKKRVQQIRNENTLLQSHFMLRFLKNESQHAEECKRRSDQKTIFIDFMINDKQFQHPINKPFEIDLKLLNKEKNYLNFQFNNNDFQLVIVFQHMCKIDLQTIVNAIVQRKTIPEEQTKKLLKKFLMQSEQSNKKSKKKRSNLIKIHKNFQIVSAKCPLSNTKIKIPARSKKCFHLQCFDLCSFLLNAEKTKKWCCPICNKQAKLQDLYIDGYLKTIYKTKGLNLESKIQIFNDGKYKLFVPQITSKRAFSQENFVNFDQNQLNFQNLKINVLKKENETNERKRNILKIFGSQTDLFKNSTYNTQQQKKKQKFSRLPTNKQKQIEETIIALRTLSTWKSIQAQKITVKK</sequence>
<proteinExistence type="predicted"/>
<organism evidence="6 7">
    <name type="scientific">Anaeramoeba flamelloides</name>
    <dbReference type="NCBI Taxonomy" id="1746091"/>
    <lineage>
        <taxon>Eukaryota</taxon>
        <taxon>Metamonada</taxon>
        <taxon>Anaeramoebidae</taxon>
        <taxon>Anaeramoeba</taxon>
    </lineage>
</organism>
<reference evidence="6" key="1">
    <citation type="submission" date="2022-08" db="EMBL/GenBank/DDBJ databases">
        <title>Novel sulphate-reducing endosymbionts in the free-living metamonad Anaeramoeba.</title>
        <authorList>
            <person name="Jerlstrom-Hultqvist J."/>
            <person name="Cepicka I."/>
            <person name="Gallot-Lavallee L."/>
            <person name="Salas-Leiva D."/>
            <person name="Curtis B.A."/>
            <person name="Zahonova K."/>
            <person name="Pipaliya S."/>
            <person name="Dacks J."/>
            <person name="Roger A.J."/>
        </authorList>
    </citation>
    <scope>NUCLEOTIDE SEQUENCE</scope>
    <source>
        <strain evidence="6">Busselton2</strain>
    </source>
</reference>
<dbReference type="InterPro" id="IPR013083">
    <property type="entry name" value="Znf_RING/FYVE/PHD"/>
</dbReference>
<dbReference type="PANTHER" id="PTHR10782">
    <property type="entry name" value="ZINC FINGER MIZ DOMAIN-CONTAINING PROTEIN"/>
    <property type="match status" value="1"/>
</dbReference>
<feature type="domain" description="SP-RING-type" evidence="5">
    <location>
        <begin position="224"/>
        <end position="310"/>
    </location>
</feature>
<dbReference type="EMBL" id="JANTQA010000036">
    <property type="protein sequence ID" value="KAJ3436343.1"/>
    <property type="molecule type" value="Genomic_DNA"/>
</dbReference>
<evidence type="ECO:0000256" key="2">
    <source>
        <dbReference type="ARBA" id="ARBA00022771"/>
    </source>
</evidence>
<keyword evidence="3" id="KW-0862">Zinc</keyword>
<evidence type="ECO:0000256" key="3">
    <source>
        <dbReference type="ARBA" id="ARBA00022833"/>
    </source>
</evidence>
<dbReference type="GO" id="GO:0000785">
    <property type="term" value="C:chromatin"/>
    <property type="evidence" value="ECO:0007669"/>
    <property type="project" value="TreeGrafter"/>
</dbReference>
<evidence type="ECO:0000313" key="6">
    <source>
        <dbReference type="EMBL" id="KAJ3436343.1"/>
    </source>
</evidence>
<evidence type="ECO:0000259" key="5">
    <source>
        <dbReference type="PROSITE" id="PS51044"/>
    </source>
</evidence>